<feature type="region of interest" description="Disordered" evidence="1">
    <location>
        <begin position="56"/>
        <end position="78"/>
    </location>
</feature>
<keyword evidence="3" id="KW-1185">Reference proteome</keyword>
<dbReference type="EMBL" id="UYRV01002503">
    <property type="protein sequence ID" value="VDK48791.1"/>
    <property type="molecule type" value="Genomic_DNA"/>
</dbReference>
<evidence type="ECO:0000256" key="1">
    <source>
        <dbReference type="SAM" id="MobiDB-lite"/>
    </source>
</evidence>
<evidence type="ECO:0000313" key="2">
    <source>
        <dbReference type="EMBL" id="VDK48791.1"/>
    </source>
</evidence>
<gene>
    <name evidence="2" type="ORF">CGOC_LOCUS1371</name>
</gene>
<accession>A0A3P6S063</accession>
<sequence>MLTTTVLDKSVHLQIRNMSGWREIRGGVSSHGRMFDERIRELQLEIEHMRRLREAAAHERGEQFASERKTNLLKTPEL</sequence>
<reference evidence="2 3" key="1">
    <citation type="submission" date="2018-11" db="EMBL/GenBank/DDBJ databases">
        <authorList>
            <consortium name="Pathogen Informatics"/>
        </authorList>
    </citation>
    <scope>NUCLEOTIDE SEQUENCE [LARGE SCALE GENOMIC DNA]</scope>
</reference>
<dbReference type="OrthoDB" id="10503026at2759"/>
<protein>
    <submittedName>
        <fullName evidence="2">Uncharacterized protein</fullName>
    </submittedName>
</protein>
<proteinExistence type="predicted"/>
<organism evidence="2 3">
    <name type="scientific">Cylicostephanus goldi</name>
    <name type="common">Nematode worm</name>
    <dbReference type="NCBI Taxonomy" id="71465"/>
    <lineage>
        <taxon>Eukaryota</taxon>
        <taxon>Metazoa</taxon>
        <taxon>Ecdysozoa</taxon>
        <taxon>Nematoda</taxon>
        <taxon>Chromadorea</taxon>
        <taxon>Rhabditida</taxon>
        <taxon>Rhabditina</taxon>
        <taxon>Rhabditomorpha</taxon>
        <taxon>Strongyloidea</taxon>
        <taxon>Strongylidae</taxon>
        <taxon>Cylicostephanus</taxon>
    </lineage>
</organism>
<dbReference type="AlphaFoldDB" id="A0A3P6S063"/>
<name>A0A3P6S063_CYLGO</name>
<dbReference type="Proteomes" id="UP000271889">
    <property type="component" value="Unassembled WGS sequence"/>
</dbReference>
<evidence type="ECO:0000313" key="3">
    <source>
        <dbReference type="Proteomes" id="UP000271889"/>
    </source>
</evidence>